<protein>
    <submittedName>
        <fullName evidence="4">Ribosome assembly RNA-binding protein YhbY</fullName>
    </submittedName>
</protein>
<evidence type="ECO:0000256" key="2">
    <source>
        <dbReference type="PROSITE-ProRule" id="PRU00626"/>
    </source>
</evidence>
<dbReference type="InterPro" id="IPR051925">
    <property type="entry name" value="RNA-binding_domain"/>
</dbReference>
<proteinExistence type="predicted"/>
<reference evidence="4 5" key="1">
    <citation type="submission" date="2022-06" db="EMBL/GenBank/DDBJ databases">
        <title>Fructobacillus taiwanensis sp. nov., isolated from the honeybee.</title>
        <authorList>
            <person name="Chen Y.-S."/>
            <person name="Wang L.-T."/>
            <person name="Lee Y.-S."/>
            <person name="Chang Y.-C."/>
            <person name="Wu H.-C."/>
            <person name="Liao C.-Y."/>
            <person name="Chen W.-H."/>
            <person name="Deng J.-N."/>
            <person name="Wang Y.-H."/>
        </authorList>
    </citation>
    <scope>NUCLEOTIDE SEQUENCE [LARGE SCALE GENOMIC DNA]</scope>
    <source>
        <strain evidence="4 5">W13</strain>
    </source>
</reference>
<dbReference type="PROSITE" id="PS51295">
    <property type="entry name" value="CRM"/>
    <property type="match status" value="1"/>
</dbReference>
<dbReference type="InterPro" id="IPR001890">
    <property type="entry name" value="RNA-binding_CRM"/>
</dbReference>
<evidence type="ECO:0000256" key="1">
    <source>
        <dbReference type="ARBA" id="ARBA00022884"/>
    </source>
</evidence>
<keyword evidence="5" id="KW-1185">Reference proteome</keyword>
<dbReference type="InterPro" id="IPR017924">
    <property type="entry name" value="RNA-binding_YhbY"/>
</dbReference>
<sequence>MQLTGKQKRYLRSEVNTMTPIFSIGKGGATTEWVEEVQKALSKRELAKVNVQQTSEWSAKDVAKFIEENSTMTVAQVIGKTIVLYEEATDAKYVKYSLEVNKLAK</sequence>
<dbReference type="RefSeq" id="WP_252443987.1">
    <property type="nucleotide sequence ID" value="NZ_JAMWYK010000009.1"/>
</dbReference>
<evidence type="ECO:0000313" key="5">
    <source>
        <dbReference type="Proteomes" id="UP001523234"/>
    </source>
</evidence>
<dbReference type="SUPFAM" id="SSF75471">
    <property type="entry name" value="YhbY-like"/>
    <property type="match status" value="1"/>
</dbReference>
<keyword evidence="1 2" id="KW-0694">RNA-binding</keyword>
<accession>A0ABT0ZRK9</accession>
<dbReference type="SMART" id="SM01103">
    <property type="entry name" value="CRS1_YhbY"/>
    <property type="match status" value="1"/>
</dbReference>
<comment type="caution">
    <text evidence="4">The sequence shown here is derived from an EMBL/GenBank/DDBJ whole genome shotgun (WGS) entry which is preliminary data.</text>
</comment>
<dbReference type="PANTHER" id="PTHR40065:SF3">
    <property type="entry name" value="RNA-BINDING PROTEIN YHBY"/>
    <property type="match status" value="1"/>
</dbReference>
<dbReference type="Pfam" id="PF01985">
    <property type="entry name" value="CRS1_YhbY"/>
    <property type="match status" value="1"/>
</dbReference>
<evidence type="ECO:0000313" key="4">
    <source>
        <dbReference type="EMBL" id="MCO0832629.1"/>
    </source>
</evidence>
<feature type="domain" description="CRM" evidence="3">
    <location>
        <begin position="1"/>
        <end position="97"/>
    </location>
</feature>
<dbReference type="EMBL" id="JAMWYK010000009">
    <property type="protein sequence ID" value="MCO0832629.1"/>
    <property type="molecule type" value="Genomic_DNA"/>
</dbReference>
<dbReference type="InterPro" id="IPR035920">
    <property type="entry name" value="YhbY-like_sf"/>
</dbReference>
<evidence type="ECO:0000259" key="3">
    <source>
        <dbReference type="PROSITE" id="PS51295"/>
    </source>
</evidence>
<organism evidence="4 5">
    <name type="scientific">Fructobacillus apis</name>
    <dbReference type="NCBI Taxonomy" id="2935017"/>
    <lineage>
        <taxon>Bacteria</taxon>
        <taxon>Bacillati</taxon>
        <taxon>Bacillota</taxon>
        <taxon>Bacilli</taxon>
        <taxon>Lactobacillales</taxon>
        <taxon>Lactobacillaceae</taxon>
        <taxon>Fructobacillus</taxon>
    </lineage>
</organism>
<dbReference type="PANTHER" id="PTHR40065">
    <property type="entry name" value="RNA-BINDING PROTEIN YHBY"/>
    <property type="match status" value="1"/>
</dbReference>
<name>A0ABT0ZRK9_9LACO</name>
<dbReference type="Gene3D" id="3.30.110.60">
    <property type="entry name" value="YhbY-like"/>
    <property type="match status" value="1"/>
</dbReference>
<dbReference type="Proteomes" id="UP001523234">
    <property type="component" value="Unassembled WGS sequence"/>
</dbReference>
<dbReference type="NCBIfam" id="TIGR00253">
    <property type="entry name" value="RNA_bind_YhbY"/>
    <property type="match status" value="1"/>
</dbReference>
<gene>
    <name evidence="4" type="primary">yhbY</name>
    <name evidence="4" type="ORF">NFX39_06000</name>
</gene>